<evidence type="ECO:0000256" key="3">
    <source>
        <dbReference type="ARBA" id="ARBA00023015"/>
    </source>
</evidence>
<evidence type="ECO:0000256" key="1">
    <source>
        <dbReference type="ARBA" id="ARBA00022553"/>
    </source>
</evidence>
<dbReference type="Pfam" id="PF00072">
    <property type="entry name" value="Response_reg"/>
    <property type="match status" value="1"/>
</dbReference>
<reference evidence="10 11" key="1">
    <citation type="submission" date="2021-03" db="EMBL/GenBank/DDBJ databases">
        <title>Genomic Encyclopedia of Type Strains, Phase IV (KMG-IV): sequencing the most valuable type-strain genomes for metagenomic binning, comparative biology and taxonomic classification.</title>
        <authorList>
            <person name="Goeker M."/>
        </authorList>
    </citation>
    <scope>NUCLEOTIDE SEQUENCE [LARGE SCALE GENOMIC DNA]</scope>
    <source>
        <strain evidence="10 11">DSM 14349</strain>
    </source>
</reference>
<keyword evidence="1 6" id="KW-0597">Phosphoprotein</keyword>
<dbReference type="GO" id="GO:0003677">
    <property type="term" value="F:DNA binding"/>
    <property type="evidence" value="ECO:0007669"/>
    <property type="project" value="UniProtKB-KW"/>
</dbReference>
<dbReference type="PANTHER" id="PTHR48111">
    <property type="entry name" value="REGULATOR OF RPOS"/>
    <property type="match status" value="1"/>
</dbReference>
<keyword evidence="2" id="KW-0902">Two-component regulatory system</keyword>
<evidence type="ECO:0000256" key="6">
    <source>
        <dbReference type="PROSITE-ProRule" id="PRU00169"/>
    </source>
</evidence>
<dbReference type="Proteomes" id="UP001519272">
    <property type="component" value="Unassembled WGS sequence"/>
</dbReference>
<protein>
    <submittedName>
        <fullName evidence="10">DNA-binding response OmpR family regulator</fullName>
    </submittedName>
</protein>
<dbReference type="SUPFAM" id="SSF52172">
    <property type="entry name" value="CheY-like"/>
    <property type="match status" value="1"/>
</dbReference>
<name>A0ABS4FX61_9BACL</name>
<sequence length="235" mass="26646">MEHILLVEDDQNFVFGIKYTLSSEGYNVIVATSLQEAKAALTIHTIDLILLDVNLPDGSGYELCKEIRQSSETPIIFLTALDEEANVVAGLDLGGDDYMTKPVRTKELLSRMKAVARRKKKSSELTTKNKLKSGEIEVRMQEGVVLKDQKEIALTALEYRLLLMLLTHCKQICSRSMILHHLWDMSGEFIDDNTLSVHIRRLREKIEEDPANPVYITTLRGIGYKWNVDVIGEQL</sequence>
<dbReference type="Gene3D" id="6.10.250.690">
    <property type="match status" value="1"/>
</dbReference>
<comment type="caution">
    <text evidence="10">The sequence shown here is derived from an EMBL/GenBank/DDBJ whole genome shotgun (WGS) entry which is preliminary data.</text>
</comment>
<feature type="domain" description="OmpR/PhoB-type" evidence="9">
    <location>
        <begin position="128"/>
        <end position="228"/>
    </location>
</feature>
<dbReference type="EMBL" id="JAGGKG010000022">
    <property type="protein sequence ID" value="MBP1907160.1"/>
    <property type="molecule type" value="Genomic_DNA"/>
</dbReference>
<dbReference type="InterPro" id="IPR001867">
    <property type="entry name" value="OmpR/PhoB-type_DNA-bd"/>
</dbReference>
<dbReference type="InterPro" id="IPR001789">
    <property type="entry name" value="Sig_transdc_resp-reg_receiver"/>
</dbReference>
<keyword evidence="5" id="KW-0804">Transcription</keyword>
<evidence type="ECO:0000313" key="11">
    <source>
        <dbReference type="Proteomes" id="UP001519272"/>
    </source>
</evidence>
<dbReference type="PROSITE" id="PS51755">
    <property type="entry name" value="OMPR_PHOB"/>
    <property type="match status" value="1"/>
</dbReference>
<proteinExistence type="predicted"/>
<evidence type="ECO:0000259" key="9">
    <source>
        <dbReference type="PROSITE" id="PS51755"/>
    </source>
</evidence>
<feature type="domain" description="Response regulatory" evidence="8">
    <location>
        <begin position="3"/>
        <end position="116"/>
    </location>
</feature>
<evidence type="ECO:0000256" key="5">
    <source>
        <dbReference type="ARBA" id="ARBA00023163"/>
    </source>
</evidence>
<dbReference type="PANTHER" id="PTHR48111:SF73">
    <property type="entry name" value="ALKALINE PHOSPHATASE SYNTHESIS TRANSCRIPTIONAL REGULATORY PROTEIN PHOP"/>
    <property type="match status" value="1"/>
</dbReference>
<accession>A0ABS4FX61</accession>
<keyword evidence="3" id="KW-0805">Transcription regulation</keyword>
<feature type="DNA-binding region" description="OmpR/PhoB-type" evidence="7">
    <location>
        <begin position="128"/>
        <end position="228"/>
    </location>
</feature>
<dbReference type="InterPro" id="IPR011006">
    <property type="entry name" value="CheY-like_superfamily"/>
</dbReference>
<evidence type="ECO:0000256" key="4">
    <source>
        <dbReference type="ARBA" id="ARBA00023125"/>
    </source>
</evidence>
<dbReference type="RefSeq" id="WP_210090743.1">
    <property type="nucleotide sequence ID" value="NZ_JAGGKG010000022.1"/>
</dbReference>
<dbReference type="InterPro" id="IPR039420">
    <property type="entry name" value="WalR-like"/>
</dbReference>
<evidence type="ECO:0000256" key="7">
    <source>
        <dbReference type="PROSITE-ProRule" id="PRU01091"/>
    </source>
</evidence>
<dbReference type="SMART" id="SM00862">
    <property type="entry name" value="Trans_reg_C"/>
    <property type="match status" value="1"/>
</dbReference>
<dbReference type="Pfam" id="PF00486">
    <property type="entry name" value="Trans_reg_C"/>
    <property type="match status" value="1"/>
</dbReference>
<keyword evidence="4 7" id="KW-0238">DNA-binding</keyword>
<dbReference type="PROSITE" id="PS50110">
    <property type="entry name" value="RESPONSE_REGULATORY"/>
    <property type="match status" value="1"/>
</dbReference>
<keyword evidence="11" id="KW-1185">Reference proteome</keyword>
<dbReference type="InterPro" id="IPR036388">
    <property type="entry name" value="WH-like_DNA-bd_sf"/>
</dbReference>
<evidence type="ECO:0000259" key="8">
    <source>
        <dbReference type="PROSITE" id="PS50110"/>
    </source>
</evidence>
<dbReference type="CDD" id="cd17574">
    <property type="entry name" value="REC_OmpR"/>
    <property type="match status" value="1"/>
</dbReference>
<gene>
    <name evidence="10" type="ORF">J2Z32_003825</name>
</gene>
<dbReference type="Gene3D" id="1.10.10.10">
    <property type="entry name" value="Winged helix-like DNA-binding domain superfamily/Winged helix DNA-binding domain"/>
    <property type="match status" value="1"/>
</dbReference>
<dbReference type="CDD" id="cd00383">
    <property type="entry name" value="trans_reg_C"/>
    <property type="match status" value="1"/>
</dbReference>
<evidence type="ECO:0000313" key="10">
    <source>
        <dbReference type="EMBL" id="MBP1907160.1"/>
    </source>
</evidence>
<dbReference type="Gene3D" id="3.40.50.2300">
    <property type="match status" value="1"/>
</dbReference>
<feature type="modified residue" description="4-aspartylphosphate" evidence="6">
    <location>
        <position position="52"/>
    </location>
</feature>
<dbReference type="SMART" id="SM00448">
    <property type="entry name" value="REC"/>
    <property type="match status" value="1"/>
</dbReference>
<organism evidence="10 11">
    <name type="scientific">Paenibacillus turicensis</name>
    <dbReference type="NCBI Taxonomy" id="160487"/>
    <lineage>
        <taxon>Bacteria</taxon>
        <taxon>Bacillati</taxon>
        <taxon>Bacillota</taxon>
        <taxon>Bacilli</taxon>
        <taxon>Bacillales</taxon>
        <taxon>Paenibacillaceae</taxon>
        <taxon>Paenibacillus</taxon>
    </lineage>
</organism>
<evidence type="ECO:0000256" key="2">
    <source>
        <dbReference type="ARBA" id="ARBA00023012"/>
    </source>
</evidence>